<feature type="region of interest" description="Disordered" evidence="3">
    <location>
        <begin position="1580"/>
        <end position="1662"/>
    </location>
</feature>
<feature type="coiled-coil region" evidence="2">
    <location>
        <begin position="257"/>
        <end position="926"/>
    </location>
</feature>
<reference evidence="5" key="1">
    <citation type="submission" date="2020-06" db="EMBL/GenBank/DDBJ databases">
        <title>WGS assembly of Ceratodon purpureus strain R40.</title>
        <authorList>
            <person name="Carey S.B."/>
            <person name="Jenkins J."/>
            <person name="Shu S."/>
            <person name="Lovell J.T."/>
            <person name="Sreedasyam A."/>
            <person name="Maumus F."/>
            <person name="Tiley G.P."/>
            <person name="Fernandez-Pozo N."/>
            <person name="Barry K."/>
            <person name="Chen C."/>
            <person name="Wang M."/>
            <person name="Lipzen A."/>
            <person name="Daum C."/>
            <person name="Saski C.A."/>
            <person name="Payton A.C."/>
            <person name="Mcbreen J.C."/>
            <person name="Conrad R.E."/>
            <person name="Kollar L.M."/>
            <person name="Olsson S."/>
            <person name="Huttunen S."/>
            <person name="Landis J.B."/>
            <person name="Wickett N.J."/>
            <person name="Johnson M.G."/>
            <person name="Rensing S.A."/>
            <person name="Grimwood J."/>
            <person name="Schmutz J."/>
            <person name="Mcdaniel S.F."/>
        </authorList>
    </citation>
    <scope>NUCLEOTIDE SEQUENCE</scope>
    <source>
        <strain evidence="5">R40</strain>
    </source>
</reference>
<feature type="coiled-coil region" evidence="2">
    <location>
        <begin position="966"/>
        <end position="1092"/>
    </location>
</feature>
<proteinExistence type="predicted"/>
<comment type="caution">
    <text evidence="5">The sequence shown here is derived from an EMBL/GenBank/DDBJ whole genome shotgun (WGS) entry which is preliminary data.</text>
</comment>
<keyword evidence="6" id="KW-1185">Reference proteome</keyword>
<dbReference type="EMBL" id="CM026423">
    <property type="protein sequence ID" value="KAG0584095.1"/>
    <property type="molecule type" value="Genomic_DNA"/>
</dbReference>
<feature type="region of interest" description="Disordered" evidence="3">
    <location>
        <begin position="175"/>
        <end position="194"/>
    </location>
</feature>
<dbReference type="GO" id="GO:0016020">
    <property type="term" value="C:membrane"/>
    <property type="evidence" value="ECO:0007669"/>
    <property type="project" value="InterPro"/>
</dbReference>
<evidence type="ECO:0000256" key="3">
    <source>
        <dbReference type="SAM" id="MobiDB-lite"/>
    </source>
</evidence>
<protein>
    <recommendedName>
        <fullName evidence="4">Methyl-accepting transducer domain-containing protein</fullName>
    </recommendedName>
</protein>
<feature type="coiled-coil region" evidence="2">
    <location>
        <begin position="1372"/>
        <end position="1409"/>
    </location>
</feature>
<dbReference type="PROSITE" id="PS50111">
    <property type="entry name" value="CHEMOTAXIS_TRANSDUC_2"/>
    <property type="match status" value="1"/>
</dbReference>
<dbReference type="InterPro" id="IPR004089">
    <property type="entry name" value="MCPsignal_dom"/>
</dbReference>
<feature type="coiled-coil region" evidence="2">
    <location>
        <begin position="1485"/>
        <end position="1562"/>
    </location>
</feature>
<keyword evidence="1" id="KW-0807">Transducer</keyword>
<keyword evidence="2" id="KW-0175">Coiled coil</keyword>
<feature type="compositionally biased region" description="Low complexity" evidence="3">
    <location>
        <begin position="1635"/>
        <end position="1646"/>
    </location>
</feature>
<evidence type="ECO:0000256" key="2">
    <source>
        <dbReference type="SAM" id="Coils"/>
    </source>
</evidence>
<feature type="compositionally biased region" description="Basic and acidic residues" evidence="3">
    <location>
        <begin position="175"/>
        <end position="190"/>
    </location>
</feature>
<evidence type="ECO:0000259" key="4">
    <source>
        <dbReference type="PROSITE" id="PS50111"/>
    </source>
</evidence>
<feature type="coiled-coil region" evidence="2">
    <location>
        <begin position="1125"/>
        <end position="1300"/>
    </location>
</feature>
<sequence>MKLHESEKQVEALDEMRKKVNNELSCLKEKTKQELNLWSGLTTKFVMIKAFSDHLVNTVELIEKQSQEAERSKALLEGTMSEQLIFLSRATLEINDFSADLSYSEHERALCALHHGKLRDELKDLEKCLAQAVREAADMAKYKEMIEGQLIAAKETSNRDKAMLLQIQESLLSKPEEAEHRCQSERHDSEQSSAIVEKQSLQVADQLQAIRTSLQSQVEEHTCYTTHLEHCLASRRDITEGKMDVLQEVLQATQQKSVQASLEIQTLNQVIETLKKQDEESAALVADLRQEVAEGKNALNKNIEEMVHHKAIEAIEVQKSNELIRTLRDQNDESAALVANLRQEVAETKDTLNKQVEETAQRNAEIMNLNEMIGTLKDQNDESAVLITNLKQEVAEAKDTLNKQVEETAQLIAVKAAEVHNLNEAIRILKEQNAESAALAQNATDCCANLKQELVEAKGALDKQLEESAQRIAVEAAEVLNLNEVIRVLKEQNAESADLAQKSAERCTNLEQELVEAKNALDKQLEESAQRIAVAAAEVLNLNEVIRVLKEQNAESADLAQKSAERCTNLEQELVEAKNALDKQLEESAQRIAVAAAEVLNLNEVIRVLKEQNAESADLAQKSAERCTNLEQELVEAKDALNKQVVESAELMAKKAAEFQNLNEVIRALKEQNAESAELVARLRQEVAEAKDILNRQVEETAQQKAVEAAEVKNLNEVIKNLKDQNDKSAELVSNLREQVAETKVSLNKQLEETAQRMAVKTAEVHNLNEEIRILKEQNAKSAELAQNTAECYANLKQELVKAKRALDKLVEESAQRMVVKTAEVHNLNEEIRVLKEQNSESTELLARLSQELTDAKVSLNKQVEETTQRMAVKTAEVHDLNEAIRALKEQNANSAELVQSTAERCANLKQEVFEAKHALDKQVEESALQMVMKIAEIHNLNEVIRVLKDQNAKGAELVQNAAECCAFLRQDLIEAKDALDRQVEESAQQMAAKTTEVQNLNEMIRALRKQNSESAELLANLRQEIAEFQDALNKQAEETAHHKAQGTAQVHNLNEVIRVLKEQNDESAALVAKLKLELAEAEDALSQDAHEAAHRNRVEAAEVHNLNVVIRALQEQNVENVAVIASLRQEVAEAQDSLNKVHQTAQQKAIEVQNLNQEIRTLKKQSAESAKLVASLRQELAEAKDALDKHAEDTAKRVDVEAAEVQNLKEVIRVLEEQNAESVGVVASLRKELAEAKDTLNNQVKETVQRKTMDAIETQELNEMIRILKEQNAESAKLVASLRQEVAEAQDSLNKQVQETIQWKTAEAVKVQDLNETIKILRGQNDVSAVSIVKLRQEVTEAKDALVKQVGEAAQRKAVEAAEAHNLNEVIRSLKDQNSESSALVEKLRQEVAEAKKGIKELEEMEVEFCRSLVDDSRHTFKDLLDLKSWYTSDVLEEHVQHGISVKSVESNPLQNLIISFRGRHLPELKRLGAHLKYAMVAPVSAYTKLIEDCLQEKENLKDEISHLQKKNYELCHQMVTTEKRLMNLKIQSEANLRAKEDELTRNLEEISQRNEQRISEMRKLYEFKRKESMLVETVKAEPASQRSVQGRKRSSRAKTADTISGRQNSKRRCKDKNPVVEQEDPQSKGLPQTKRSTSSNKKSNAALQSSRAKESPSPDELVDLTFIDSLVDTIEILSEDPYAF</sequence>
<evidence type="ECO:0000256" key="1">
    <source>
        <dbReference type="PROSITE-ProRule" id="PRU00284"/>
    </source>
</evidence>
<name>A0A8T0IM43_CERPU</name>
<gene>
    <name evidence="5" type="ORF">KC19_3G184600</name>
</gene>
<feature type="domain" description="Methyl-accepting transducer" evidence="4">
    <location>
        <begin position="503"/>
        <end position="773"/>
    </location>
</feature>
<feature type="coiled-coil region" evidence="2">
    <location>
        <begin position="3"/>
        <end position="30"/>
    </location>
</feature>
<dbReference type="Proteomes" id="UP000822688">
    <property type="component" value="Chromosome 3"/>
</dbReference>
<organism evidence="5 6">
    <name type="scientific">Ceratodon purpureus</name>
    <name type="common">Fire moss</name>
    <name type="synonym">Dicranum purpureum</name>
    <dbReference type="NCBI Taxonomy" id="3225"/>
    <lineage>
        <taxon>Eukaryota</taxon>
        <taxon>Viridiplantae</taxon>
        <taxon>Streptophyta</taxon>
        <taxon>Embryophyta</taxon>
        <taxon>Bryophyta</taxon>
        <taxon>Bryophytina</taxon>
        <taxon>Bryopsida</taxon>
        <taxon>Dicranidae</taxon>
        <taxon>Pseudoditrichales</taxon>
        <taxon>Ditrichaceae</taxon>
        <taxon>Ceratodon</taxon>
    </lineage>
</organism>
<evidence type="ECO:0000313" key="6">
    <source>
        <dbReference type="Proteomes" id="UP000822688"/>
    </source>
</evidence>
<dbReference type="GO" id="GO:0007165">
    <property type="term" value="P:signal transduction"/>
    <property type="evidence" value="ECO:0007669"/>
    <property type="project" value="UniProtKB-KW"/>
</dbReference>
<evidence type="ECO:0000313" key="5">
    <source>
        <dbReference type="EMBL" id="KAG0584095.1"/>
    </source>
</evidence>
<accession>A0A8T0IM43</accession>